<evidence type="ECO:0000313" key="1">
    <source>
        <dbReference type="EMBL" id="KKS17438.1"/>
    </source>
</evidence>
<dbReference type="AlphaFoldDB" id="A0A0G0ZWH1"/>
<dbReference type="EMBL" id="LCBS01000002">
    <property type="protein sequence ID" value="KKS17438.1"/>
    <property type="molecule type" value="Genomic_DNA"/>
</dbReference>
<sequence>MPGRNGISATVFFPLTNLEHIVFLAERAGFEGIQIIPDRVVNPRKLSMYSDKIISWEGQAWHPSTGNDRWIGVLKRKLGLADDDEPDITSQIIFGDRGDVSTRLREMRRVLDPSTEIRHTPSPQKLFEILPEGMDANLRLEEIVFPGSEQRLVIDTHHFFRRSKDRSKKRIGKNLNSLLTLMEEAGHQIELIHVHPTVKDQVQLMTSGRWSLTPILYELGLLDVPWILEMFPPFFITVFDEVWLIRYLNKIRSKIVTDFS</sequence>
<reference evidence="1 2" key="1">
    <citation type="journal article" date="2015" name="Nature">
        <title>rRNA introns, odd ribosomes, and small enigmatic genomes across a large radiation of phyla.</title>
        <authorList>
            <person name="Brown C.T."/>
            <person name="Hug L.A."/>
            <person name="Thomas B.C."/>
            <person name="Sharon I."/>
            <person name="Castelle C.J."/>
            <person name="Singh A."/>
            <person name="Wilkins M.J."/>
            <person name="Williams K.H."/>
            <person name="Banfield J.F."/>
        </authorList>
    </citation>
    <scope>NUCLEOTIDE SEQUENCE [LARGE SCALE GENOMIC DNA]</scope>
</reference>
<dbReference type="Proteomes" id="UP000034163">
    <property type="component" value="Unassembled WGS sequence"/>
</dbReference>
<organism evidence="1 2">
    <name type="scientific">candidate division WWE3 bacterium GW2011_GWB1_41_6</name>
    <dbReference type="NCBI Taxonomy" id="1619112"/>
    <lineage>
        <taxon>Bacteria</taxon>
        <taxon>Katanobacteria</taxon>
    </lineage>
</organism>
<proteinExistence type="predicted"/>
<comment type="caution">
    <text evidence="1">The sequence shown here is derived from an EMBL/GenBank/DDBJ whole genome shotgun (WGS) entry which is preliminary data.</text>
</comment>
<accession>A0A0G0ZWH1</accession>
<evidence type="ECO:0000313" key="2">
    <source>
        <dbReference type="Proteomes" id="UP000034163"/>
    </source>
</evidence>
<gene>
    <name evidence="1" type="ORF">UU72_C0002G0021</name>
</gene>
<name>A0A0G0ZWH1_UNCKA</name>
<protein>
    <submittedName>
        <fullName evidence="1">Uncharacterized protein</fullName>
    </submittedName>
</protein>